<accession>A0A0C2U8B2</accession>
<comment type="caution">
    <text evidence="2">The sequence shown here is derived from an EMBL/GenBank/DDBJ whole genome shotgun (WGS) entry which is preliminary data.</text>
</comment>
<dbReference type="OrthoDB" id="8524027at2"/>
<feature type="region of interest" description="Disordered" evidence="1">
    <location>
        <begin position="309"/>
        <end position="334"/>
    </location>
</feature>
<protein>
    <submittedName>
        <fullName evidence="2">Uncharacterized protein</fullName>
    </submittedName>
</protein>
<proteinExistence type="predicted"/>
<evidence type="ECO:0000256" key="1">
    <source>
        <dbReference type="SAM" id="MobiDB-lite"/>
    </source>
</evidence>
<gene>
    <name evidence="2" type="ORF">CCC_00798</name>
</gene>
<organism evidence="2 3">
    <name type="scientific">Paramagnetospirillum magnetotacticum MS-1</name>
    <dbReference type="NCBI Taxonomy" id="272627"/>
    <lineage>
        <taxon>Bacteria</taxon>
        <taxon>Pseudomonadati</taxon>
        <taxon>Pseudomonadota</taxon>
        <taxon>Alphaproteobacteria</taxon>
        <taxon>Rhodospirillales</taxon>
        <taxon>Magnetospirillaceae</taxon>
        <taxon>Paramagnetospirillum</taxon>
    </lineage>
</organism>
<dbReference type="AlphaFoldDB" id="A0A0C2U8B2"/>
<name>A0A0C2U8B2_PARME</name>
<evidence type="ECO:0000313" key="3">
    <source>
        <dbReference type="Proteomes" id="UP000031971"/>
    </source>
</evidence>
<sequence length="334" mass="37318">MNDRRYLVWFLISALVWGVMALAVVEAYDPYGENASRIWSDKPRYAVRVLTARRLAAKLEEGPYDIVFGTSRSAMLSRDATDRPTLNFYPVYGNPRMVMDVLEHLGPRQAGHVGTIYYALDLPTFCESCGVEDTRWRSDIWTAVYKLAHLPEAVSRLPLDVVRNLRGNTGTWVDNGAVLDLRPESGNGAWLDRGAVAPMVMPVEDATLDRLAVLDRLIRQKGWRVEYFTPPLPVATLAVSDRAVLADLKRRLLERIPQLHDLTYLPGVSENPRLFADATHLNPRGGRAAICAIRSRLYLVGAENSVSQDPALGHPVNRPPLPEDCLTSPPERTP</sequence>
<reference evidence="2 3" key="1">
    <citation type="submission" date="2015-01" db="EMBL/GenBank/DDBJ databases">
        <title>Genome Sequence of Magnetospirillum magnetotacticum Strain MS-1.</title>
        <authorList>
            <person name="Marinov G.K."/>
            <person name="Smalley M.D."/>
            <person name="DeSalvo G."/>
        </authorList>
    </citation>
    <scope>NUCLEOTIDE SEQUENCE [LARGE SCALE GENOMIC DNA]</scope>
    <source>
        <strain evidence="2 3">MS-1</strain>
    </source>
</reference>
<keyword evidence="3" id="KW-1185">Reference proteome</keyword>
<dbReference type="Proteomes" id="UP000031971">
    <property type="component" value="Unassembled WGS sequence"/>
</dbReference>
<dbReference type="STRING" id="272627.CCC_00798"/>
<dbReference type="EMBL" id="JXSL01000030">
    <property type="protein sequence ID" value="KIL97737.1"/>
    <property type="molecule type" value="Genomic_DNA"/>
</dbReference>
<dbReference type="RefSeq" id="WP_009871251.1">
    <property type="nucleotide sequence ID" value="NZ_JXSL01000030.1"/>
</dbReference>
<evidence type="ECO:0000313" key="2">
    <source>
        <dbReference type="EMBL" id="KIL97737.1"/>
    </source>
</evidence>